<gene>
    <name evidence="1" type="ORF">PCASD_15410</name>
</gene>
<dbReference type="EMBL" id="PGCI01000287">
    <property type="protein sequence ID" value="PLW30766.1"/>
    <property type="molecule type" value="Genomic_DNA"/>
</dbReference>
<name>A0A2N5TZ24_9BASI</name>
<reference evidence="1 2" key="1">
    <citation type="submission" date="2017-11" db="EMBL/GenBank/DDBJ databases">
        <title>De novo assembly and phasing of dikaryotic genomes from two isolates of Puccinia coronata f. sp. avenae, the causal agent of oat crown rust.</title>
        <authorList>
            <person name="Miller M.E."/>
            <person name="Zhang Y."/>
            <person name="Omidvar V."/>
            <person name="Sperschneider J."/>
            <person name="Schwessinger B."/>
            <person name="Raley C."/>
            <person name="Palmer J.M."/>
            <person name="Garnica D."/>
            <person name="Upadhyaya N."/>
            <person name="Rathjen J."/>
            <person name="Taylor J.M."/>
            <person name="Park R.F."/>
            <person name="Dodds P.N."/>
            <person name="Hirsch C.D."/>
            <person name="Kianian S.F."/>
            <person name="Figueroa M."/>
        </authorList>
    </citation>
    <scope>NUCLEOTIDE SEQUENCE [LARGE SCALE GENOMIC DNA]</scope>
    <source>
        <strain evidence="1">12SD80</strain>
    </source>
</reference>
<protein>
    <submittedName>
        <fullName evidence="1">Uncharacterized protein</fullName>
    </submittedName>
</protein>
<organism evidence="1 2">
    <name type="scientific">Puccinia coronata f. sp. avenae</name>
    <dbReference type="NCBI Taxonomy" id="200324"/>
    <lineage>
        <taxon>Eukaryota</taxon>
        <taxon>Fungi</taxon>
        <taxon>Dikarya</taxon>
        <taxon>Basidiomycota</taxon>
        <taxon>Pucciniomycotina</taxon>
        <taxon>Pucciniomycetes</taxon>
        <taxon>Pucciniales</taxon>
        <taxon>Pucciniaceae</taxon>
        <taxon>Puccinia</taxon>
    </lineage>
</organism>
<comment type="caution">
    <text evidence="1">The sequence shown here is derived from an EMBL/GenBank/DDBJ whole genome shotgun (WGS) entry which is preliminary data.</text>
</comment>
<evidence type="ECO:0000313" key="1">
    <source>
        <dbReference type="EMBL" id="PLW30766.1"/>
    </source>
</evidence>
<dbReference type="AlphaFoldDB" id="A0A2N5TZ24"/>
<accession>A0A2N5TZ24</accession>
<sequence length="154" mass="16360">MEIVSAWFKSRKSVVQPKSTKVDLRNPGHLTSTCWPALNPTSLNLSIDRADICEIIFFQSFALVSPSITLFKANIADLKILSICSSCVLGSSVGLVLTDPSDSALEKSLAMPPGSTVASRMVIAGTWRAESAKTWAGAARFGWAASQSGVLGSR</sequence>
<proteinExistence type="predicted"/>
<dbReference type="Proteomes" id="UP000235392">
    <property type="component" value="Unassembled WGS sequence"/>
</dbReference>
<evidence type="ECO:0000313" key="2">
    <source>
        <dbReference type="Proteomes" id="UP000235392"/>
    </source>
</evidence>